<organism evidence="8 9">
    <name type="scientific">Metabacillus niabensis</name>
    <dbReference type="NCBI Taxonomy" id="324854"/>
    <lineage>
        <taxon>Bacteria</taxon>
        <taxon>Bacillati</taxon>
        <taxon>Bacillota</taxon>
        <taxon>Bacilli</taxon>
        <taxon>Bacillales</taxon>
        <taxon>Bacillaceae</taxon>
        <taxon>Metabacillus</taxon>
    </lineage>
</organism>
<dbReference type="Pfam" id="PF04029">
    <property type="entry name" value="2-ph_phosp"/>
    <property type="match status" value="1"/>
</dbReference>
<evidence type="ECO:0000313" key="9">
    <source>
        <dbReference type="Proteomes" id="UP001232245"/>
    </source>
</evidence>
<dbReference type="PANTHER" id="PTHR37311:SF1">
    <property type="entry name" value="2-PHOSPHOSULFOLACTATE PHOSPHATASE-RELATED"/>
    <property type="match status" value="1"/>
</dbReference>
<evidence type="ECO:0000256" key="5">
    <source>
        <dbReference type="ARBA" id="ARBA00022801"/>
    </source>
</evidence>
<dbReference type="InterPro" id="IPR036702">
    <property type="entry name" value="ComB-like_sf"/>
</dbReference>
<dbReference type="EMBL" id="JAUSTZ010000007">
    <property type="protein sequence ID" value="MDQ0226970.1"/>
    <property type="molecule type" value="Genomic_DNA"/>
</dbReference>
<dbReference type="Proteomes" id="UP001232245">
    <property type="component" value="Unassembled WGS sequence"/>
</dbReference>
<keyword evidence="5 8" id="KW-0378">Hydrolase</keyword>
<keyword evidence="9" id="KW-1185">Reference proteome</keyword>
<sequence>MPIKIYQGNDMLLRESDITVVIDVIRAFTVAHYAFLKGVEKILLVATVDEAFHLKNQNPNLVLAGEIKGLPISGFELDNSPAHICHAKVEGKTLVQKTTNGVKATLNSLQAKDLYVTGFSNARTTATYLKKQIDQAERECHVHIVASHPTGDDDLACAEYMKGILEGNDVMDEKEVVERIINSHVAEKFFDASQPEFNADDLKYCVKELKGEFVMKVNKTGKIPTIERFFI</sequence>
<dbReference type="EC" id="3.1.3.71" evidence="3"/>
<name>A0ABT9Z6Q4_9BACI</name>
<comment type="similarity">
    <text evidence="2">Belongs to the ComB family.</text>
</comment>
<reference evidence="8 9" key="1">
    <citation type="submission" date="2023-07" db="EMBL/GenBank/DDBJ databases">
        <title>Genomic Encyclopedia of Type Strains, Phase IV (KMG-IV): sequencing the most valuable type-strain genomes for metagenomic binning, comparative biology and taxonomic classification.</title>
        <authorList>
            <person name="Goeker M."/>
        </authorList>
    </citation>
    <scope>NUCLEOTIDE SEQUENCE [LARGE SCALE GENOMIC DNA]</scope>
    <source>
        <strain evidence="8 9">DSM 17723</strain>
    </source>
</reference>
<evidence type="ECO:0000256" key="1">
    <source>
        <dbReference type="ARBA" id="ARBA00001946"/>
    </source>
</evidence>
<gene>
    <name evidence="8" type="ORF">J2S02_003315</name>
</gene>
<evidence type="ECO:0000256" key="7">
    <source>
        <dbReference type="ARBA" id="ARBA00033711"/>
    </source>
</evidence>
<evidence type="ECO:0000256" key="3">
    <source>
        <dbReference type="ARBA" id="ARBA00012953"/>
    </source>
</evidence>
<evidence type="ECO:0000256" key="2">
    <source>
        <dbReference type="ARBA" id="ARBA00009997"/>
    </source>
</evidence>
<dbReference type="Gene3D" id="3.90.1560.10">
    <property type="entry name" value="ComB-like"/>
    <property type="match status" value="1"/>
</dbReference>
<comment type="cofactor">
    <cofactor evidence="1">
        <name>Mg(2+)</name>
        <dbReference type="ChEBI" id="CHEBI:18420"/>
    </cofactor>
</comment>
<proteinExistence type="inferred from homology"/>
<dbReference type="GO" id="GO:0050532">
    <property type="term" value="F:2-phosphosulfolactate phosphatase activity"/>
    <property type="evidence" value="ECO:0007669"/>
    <property type="project" value="UniProtKB-EC"/>
</dbReference>
<comment type="caution">
    <text evidence="8">The sequence shown here is derived from an EMBL/GenBank/DDBJ whole genome shotgun (WGS) entry which is preliminary data.</text>
</comment>
<accession>A0ABT9Z6Q4</accession>
<evidence type="ECO:0000313" key="8">
    <source>
        <dbReference type="EMBL" id="MDQ0226970.1"/>
    </source>
</evidence>
<dbReference type="RefSeq" id="WP_174880812.1">
    <property type="nucleotide sequence ID" value="NZ_CADEPK010000255.1"/>
</dbReference>
<evidence type="ECO:0000256" key="6">
    <source>
        <dbReference type="ARBA" id="ARBA00022842"/>
    </source>
</evidence>
<evidence type="ECO:0000256" key="4">
    <source>
        <dbReference type="ARBA" id="ARBA00021948"/>
    </source>
</evidence>
<protein>
    <recommendedName>
        <fullName evidence="4">Probable 2-phosphosulfolactate phosphatase</fullName>
        <ecNumber evidence="3">3.1.3.71</ecNumber>
    </recommendedName>
</protein>
<dbReference type="SUPFAM" id="SSF142823">
    <property type="entry name" value="ComB-like"/>
    <property type="match status" value="1"/>
</dbReference>
<dbReference type="InterPro" id="IPR005238">
    <property type="entry name" value="ComB-like"/>
</dbReference>
<dbReference type="PANTHER" id="PTHR37311">
    <property type="entry name" value="2-PHOSPHOSULFOLACTATE PHOSPHATASE-RELATED"/>
    <property type="match status" value="1"/>
</dbReference>
<comment type="catalytic activity">
    <reaction evidence="7">
        <text>(2R)-O-phospho-3-sulfolactate + H2O = (2R)-3-sulfolactate + phosphate</text>
        <dbReference type="Rhea" id="RHEA:23416"/>
        <dbReference type="ChEBI" id="CHEBI:15377"/>
        <dbReference type="ChEBI" id="CHEBI:15597"/>
        <dbReference type="ChEBI" id="CHEBI:43474"/>
        <dbReference type="ChEBI" id="CHEBI:58738"/>
        <dbReference type="EC" id="3.1.3.71"/>
    </reaction>
</comment>
<keyword evidence="6" id="KW-0460">Magnesium</keyword>